<evidence type="ECO:0000256" key="3">
    <source>
        <dbReference type="ARBA" id="ARBA00022737"/>
    </source>
</evidence>
<name>A0A5R8K8V0_9BACT</name>
<keyword evidence="6 8" id="KW-0472">Membrane</keyword>
<feature type="transmembrane region" description="Helical" evidence="9">
    <location>
        <begin position="119"/>
        <end position="139"/>
    </location>
</feature>
<dbReference type="EMBL" id="VAUV01000026">
    <property type="protein sequence ID" value="TLD68375.1"/>
    <property type="molecule type" value="Genomic_DNA"/>
</dbReference>
<comment type="caution">
    <text evidence="12">The sequence shown here is derived from an EMBL/GenBank/DDBJ whole genome shotgun (WGS) entry which is preliminary data.</text>
</comment>
<dbReference type="PROSITE" id="PS51371">
    <property type="entry name" value="CBS"/>
    <property type="match status" value="2"/>
</dbReference>
<dbReference type="Pfam" id="PF01595">
    <property type="entry name" value="CNNM"/>
    <property type="match status" value="1"/>
</dbReference>
<accession>A0A5R8K8V0</accession>
<reference evidence="12 13" key="1">
    <citation type="submission" date="2019-05" db="EMBL/GenBank/DDBJ databases">
        <title>Verrucobacter flavum gen. nov., sp. nov. a new member of the family Verrucomicrobiaceae.</title>
        <authorList>
            <person name="Szuroczki S."/>
            <person name="Abbaszade G."/>
            <person name="Szabo A."/>
            <person name="Felfoldi T."/>
            <person name="Schumann P."/>
            <person name="Boka K."/>
            <person name="Keki Z."/>
            <person name="Toumi M."/>
            <person name="Toth E."/>
        </authorList>
    </citation>
    <scope>NUCLEOTIDE SEQUENCE [LARGE SCALE GENOMIC DNA]</scope>
    <source>
        <strain evidence="12 13">MG-N-17</strain>
    </source>
</reference>
<dbReference type="InterPro" id="IPR046342">
    <property type="entry name" value="CBS_dom_sf"/>
</dbReference>
<organism evidence="12 13">
    <name type="scientific">Phragmitibacter flavus</name>
    <dbReference type="NCBI Taxonomy" id="2576071"/>
    <lineage>
        <taxon>Bacteria</taxon>
        <taxon>Pseudomonadati</taxon>
        <taxon>Verrucomicrobiota</taxon>
        <taxon>Verrucomicrobiia</taxon>
        <taxon>Verrucomicrobiales</taxon>
        <taxon>Verrucomicrobiaceae</taxon>
        <taxon>Phragmitibacter</taxon>
    </lineage>
</organism>
<evidence type="ECO:0000259" key="10">
    <source>
        <dbReference type="PROSITE" id="PS51371"/>
    </source>
</evidence>
<evidence type="ECO:0000256" key="1">
    <source>
        <dbReference type="ARBA" id="ARBA00004141"/>
    </source>
</evidence>
<dbReference type="Proteomes" id="UP000306196">
    <property type="component" value="Unassembled WGS sequence"/>
</dbReference>
<keyword evidence="4 8" id="KW-1133">Transmembrane helix</keyword>
<dbReference type="PROSITE" id="PS51846">
    <property type="entry name" value="CNNM"/>
    <property type="match status" value="1"/>
</dbReference>
<feature type="transmembrane region" description="Helical" evidence="9">
    <location>
        <begin position="90"/>
        <end position="107"/>
    </location>
</feature>
<evidence type="ECO:0000256" key="8">
    <source>
        <dbReference type="PROSITE-ProRule" id="PRU01193"/>
    </source>
</evidence>
<evidence type="ECO:0000256" key="2">
    <source>
        <dbReference type="ARBA" id="ARBA00022692"/>
    </source>
</evidence>
<dbReference type="InterPro" id="IPR044751">
    <property type="entry name" value="Ion_transp-like_CBS"/>
</dbReference>
<dbReference type="OrthoDB" id="9798188at2"/>
<dbReference type="Pfam" id="PF00571">
    <property type="entry name" value="CBS"/>
    <property type="match status" value="2"/>
</dbReference>
<evidence type="ECO:0000256" key="7">
    <source>
        <dbReference type="PROSITE-ProRule" id="PRU00703"/>
    </source>
</evidence>
<dbReference type="RefSeq" id="WP_138088668.1">
    <property type="nucleotide sequence ID" value="NZ_VAUV01000026.1"/>
</dbReference>
<dbReference type="PANTHER" id="PTHR22777">
    <property type="entry name" value="HEMOLYSIN-RELATED"/>
    <property type="match status" value="1"/>
</dbReference>
<dbReference type="Gene3D" id="3.10.580.10">
    <property type="entry name" value="CBS-domain"/>
    <property type="match status" value="1"/>
</dbReference>
<keyword evidence="13" id="KW-1185">Reference proteome</keyword>
<dbReference type="AlphaFoldDB" id="A0A5R8K8V0"/>
<dbReference type="PANTHER" id="PTHR22777:SF4">
    <property type="entry name" value="UPF0053 PROTEIN SLL1254"/>
    <property type="match status" value="1"/>
</dbReference>
<comment type="subcellular location">
    <subcellularLocation>
        <location evidence="1">Membrane</location>
        <topology evidence="1">Multi-pass membrane protein</topology>
    </subcellularLocation>
</comment>
<keyword evidence="3" id="KW-0677">Repeat</keyword>
<evidence type="ECO:0000313" key="12">
    <source>
        <dbReference type="EMBL" id="TLD68375.1"/>
    </source>
</evidence>
<gene>
    <name evidence="12" type="ORF">FEM03_23000</name>
</gene>
<dbReference type="InterPro" id="IPR000644">
    <property type="entry name" value="CBS_dom"/>
</dbReference>
<evidence type="ECO:0000259" key="11">
    <source>
        <dbReference type="PROSITE" id="PS51846"/>
    </source>
</evidence>
<evidence type="ECO:0000256" key="5">
    <source>
        <dbReference type="ARBA" id="ARBA00023122"/>
    </source>
</evidence>
<keyword evidence="5 7" id="KW-0129">CBS domain</keyword>
<dbReference type="CDD" id="cd04590">
    <property type="entry name" value="CBS_pair_CorC_HlyC_assoc"/>
    <property type="match status" value="1"/>
</dbReference>
<evidence type="ECO:0000313" key="13">
    <source>
        <dbReference type="Proteomes" id="UP000306196"/>
    </source>
</evidence>
<protein>
    <submittedName>
        <fullName evidence="12">HlyC/CorC family transporter</fullName>
    </submittedName>
</protein>
<feature type="domain" description="CNNM transmembrane" evidence="11">
    <location>
        <begin position="1"/>
        <end position="180"/>
    </location>
</feature>
<evidence type="ECO:0000256" key="6">
    <source>
        <dbReference type="ARBA" id="ARBA00023136"/>
    </source>
</evidence>
<dbReference type="SUPFAM" id="SSF54631">
    <property type="entry name" value="CBS-domain pair"/>
    <property type="match status" value="1"/>
</dbReference>
<evidence type="ECO:0000256" key="9">
    <source>
        <dbReference type="SAM" id="Phobius"/>
    </source>
</evidence>
<feature type="domain" description="CBS" evidence="10">
    <location>
        <begin position="199"/>
        <end position="260"/>
    </location>
</feature>
<keyword evidence="2 8" id="KW-0812">Transmembrane</keyword>
<feature type="domain" description="CBS" evidence="10">
    <location>
        <begin position="265"/>
        <end position="323"/>
    </location>
</feature>
<dbReference type="GO" id="GO:0005886">
    <property type="term" value="C:plasma membrane"/>
    <property type="evidence" value="ECO:0007669"/>
    <property type="project" value="TreeGrafter"/>
</dbReference>
<sequence length="372" mass="41602">MTLLFTYILVALFMSFVCSLLEATLLTLTPSTIESAKERGAKWAKGMEALKMDIERPLSAILTLNTIAHTMGAAGAGAEYARLFGNTGEAIFAAVLTLAILVFTEIIPKTLGARHAQGLAGFAAWILPWMIFLLAPLVWGSKMLTKLITSKDAEFKSMHREELLAMARMGEEAGVLHEQESEMVKNLIQLHRMRTWDIMTPRPVIFALSEDTLLSEFVQEIEDKPFSRVPVYGENRDDVKGFVIRGEALLAHLRHQNEPLTLSKVLRPIAVTQEDMPVDVLFQRFITERHHIMLVTDEFGGTVGLVTLEDVLETIFGVEIVDEKDKVEDLQALARQLWRDRAERMGITLPETDEETKAAEEALLAGEREAKS</sequence>
<proteinExistence type="predicted"/>
<dbReference type="InterPro" id="IPR002550">
    <property type="entry name" value="CNNM"/>
</dbReference>
<evidence type="ECO:0000256" key="4">
    <source>
        <dbReference type="ARBA" id="ARBA00022989"/>
    </source>
</evidence>